<keyword evidence="4 9" id="KW-0812">Transmembrane</keyword>
<dbReference type="RefSeq" id="WP_341469665.1">
    <property type="nucleotide sequence ID" value="NZ_CP128399.1"/>
</dbReference>
<dbReference type="EMBL" id="CP128399">
    <property type="protein sequence ID" value="WJW67774.1"/>
    <property type="molecule type" value="Genomic_DNA"/>
</dbReference>
<sequence>MFAFDKPFVWVIILLIIIVLFGANRLTDIGKSLGRGIREFKEETQAANKDTKPESTTTTTTVASSAVTPADDEEVVITRRERKREDGTTEVIEDRVIRKKAQL</sequence>
<keyword evidence="3 9" id="KW-1003">Cell membrane</keyword>
<dbReference type="GO" id="GO:0033281">
    <property type="term" value="C:TAT protein transport complex"/>
    <property type="evidence" value="ECO:0007669"/>
    <property type="project" value="UniProtKB-UniRule"/>
</dbReference>
<evidence type="ECO:0000313" key="12">
    <source>
        <dbReference type="EMBL" id="WJW67774.1"/>
    </source>
</evidence>
<organism evidence="11 13">
    <name type="scientific">Candidatus Chlorohelix allophototropha</name>
    <dbReference type="NCBI Taxonomy" id="3003348"/>
    <lineage>
        <taxon>Bacteria</taxon>
        <taxon>Bacillati</taxon>
        <taxon>Chloroflexota</taxon>
        <taxon>Chloroflexia</taxon>
        <taxon>Candidatus Chloroheliales</taxon>
        <taxon>Candidatus Chloroheliaceae</taxon>
        <taxon>Candidatus Chlorohelix</taxon>
    </lineage>
</organism>
<accession>A0A8T7LY41</accession>
<dbReference type="Pfam" id="PF02416">
    <property type="entry name" value="TatA_B_E"/>
    <property type="match status" value="1"/>
</dbReference>
<proteinExistence type="inferred from homology"/>
<evidence type="ECO:0000256" key="9">
    <source>
        <dbReference type="HAMAP-Rule" id="MF_00236"/>
    </source>
</evidence>
<gene>
    <name evidence="9 11" type="primary">tatA</name>
    <name evidence="11" type="ORF">HXX08_08545</name>
    <name evidence="12" type="ORF">OZ401_001053</name>
</gene>
<keyword evidence="5 9" id="KW-0653">Protein transport</keyword>
<evidence type="ECO:0000256" key="4">
    <source>
        <dbReference type="ARBA" id="ARBA00022692"/>
    </source>
</evidence>
<evidence type="ECO:0000256" key="3">
    <source>
        <dbReference type="ARBA" id="ARBA00022475"/>
    </source>
</evidence>
<keyword evidence="6 9" id="KW-1133">Transmembrane helix</keyword>
<keyword evidence="8 9" id="KW-0472">Membrane</keyword>
<evidence type="ECO:0000313" key="13">
    <source>
        <dbReference type="Proteomes" id="UP000521676"/>
    </source>
</evidence>
<feature type="region of interest" description="Disordered" evidence="10">
    <location>
        <begin position="43"/>
        <end position="69"/>
    </location>
</feature>
<evidence type="ECO:0000256" key="1">
    <source>
        <dbReference type="ARBA" id="ARBA00004162"/>
    </source>
</evidence>
<comment type="subcellular location">
    <subcellularLocation>
        <location evidence="1 9">Cell membrane</location>
        <topology evidence="1 9">Single-pass membrane protein</topology>
    </subcellularLocation>
</comment>
<comment type="subunit">
    <text evidence="9">Forms a complex with TatC.</text>
</comment>
<evidence type="ECO:0000313" key="14">
    <source>
        <dbReference type="Proteomes" id="UP001431572"/>
    </source>
</evidence>
<dbReference type="PANTHER" id="PTHR42982">
    <property type="entry name" value="SEC-INDEPENDENT PROTEIN TRANSLOCASE PROTEIN TATA"/>
    <property type="match status" value="1"/>
</dbReference>
<dbReference type="GO" id="GO:0043953">
    <property type="term" value="P:protein transport by the Tat complex"/>
    <property type="evidence" value="ECO:0007669"/>
    <property type="project" value="UniProtKB-UniRule"/>
</dbReference>
<name>A0A8T7LY41_9CHLR</name>
<evidence type="ECO:0000256" key="6">
    <source>
        <dbReference type="ARBA" id="ARBA00022989"/>
    </source>
</evidence>
<evidence type="ECO:0000313" key="11">
    <source>
        <dbReference type="EMBL" id="NWJ45913.1"/>
    </source>
</evidence>
<feature type="transmembrane region" description="Helical" evidence="9">
    <location>
        <begin position="7"/>
        <end position="26"/>
    </location>
</feature>
<dbReference type="PANTHER" id="PTHR42982:SF8">
    <property type="entry name" value="SEC-INDEPENDENT PROTEIN TRANSLOCASE PROTEIN TATA"/>
    <property type="match status" value="1"/>
</dbReference>
<comment type="similarity">
    <text evidence="9">Belongs to the TatA/E family.</text>
</comment>
<dbReference type="Gene3D" id="1.20.5.3310">
    <property type="match status" value="1"/>
</dbReference>
<dbReference type="GO" id="GO:0008320">
    <property type="term" value="F:protein transmembrane transporter activity"/>
    <property type="evidence" value="ECO:0007669"/>
    <property type="project" value="UniProtKB-UniRule"/>
</dbReference>
<keyword evidence="7 9" id="KW-0811">Translocation</keyword>
<dbReference type="HAMAP" id="MF_00236">
    <property type="entry name" value="TatA_E"/>
    <property type="match status" value="1"/>
</dbReference>
<feature type="compositionally biased region" description="Low complexity" evidence="10">
    <location>
        <begin position="55"/>
        <end position="68"/>
    </location>
</feature>
<evidence type="ECO:0000256" key="2">
    <source>
        <dbReference type="ARBA" id="ARBA00022448"/>
    </source>
</evidence>
<evidence type="ECO:0000256" key="8">
    <source>
        <dbReference type="ARBA" id="ARBA00023136"/>
    </source>
</evidence>
<dbReference type="InterPro" id="IPR003369">
    <property type="entry name" value="TatA/B/E"/>
</dbReference>
<dbReference type="NCBIfam" id="TIGR01411">
    <property type="entry name" value="tatAE"/>
    <property type="match status" value="1"/>
</dbReference>
<dbReference type="Proteomes" id="UP000521676">
    <property type="component" value="Unassembled WGS sequence"/>
</dbReference>
<evidence type="ECO:0000256" key="5">
    <source>
        <dbReference type="ARBA" id="ARBA00022927"/>
    </source>
</evidence>
<feature type="compositionally biased region" description="Basic and acidic residues" evidence="10">
    <location>
        <begin position="43"/>
        <end position="53"/>
    </location>
</feature>
<evidence type="ECO:0000256" key="10">
    <source>
        <dbReference type="SAM" id="MobiDB-lite"/>
    </source>
</evidence>
<comment type="function">
    <text evidence="9">Part of the twin-arginine translocation (Tat) system that transports large folded proteins containing a characteristic twin-arginine motif in their signal peptide across membranes. TatA could form the protein-conducting channel of the Tat system.</text>
</comment>
<protein>
    <recommendedName>
        <fullName evidence="9">Sec-independent protein translocase protein TatA</fullName>
    </recommendedName>
</protein>
<dbReference type="Proteomes" id="UP001431572">
    <property type="component" value="Chromosome 1"/>
</dbReference>
<dbReference type="EMBL" id="JACATZ010000001">
    <property type="protein sequence ID" value="NWJ45913.1"/>
    <property type="molecule type" value="Genomic_DNA"/>
</dbReference>
<dbReference type="AlphaFoldDB" id="A0A8T7LY41"/>
<keyword evidence="14" id="KW-1185">Reference proteome</keyword>
<reference evidence="11 13" key="1">
    <citation type="submission" date="2020-06" db="EMBL/GenBank/DDBJ databases">
        <title>Anoxygenic phototrophic Chloroflexota member uses a Type I reaction center.</title>
        <authorList>
            <person name="Tsuji J.M."/>
            <person name="Shaw N.A."/>
            <person name="Nagashima S."/>
            <person name="Venkiteswaran J."/>
            <person name="Schiff S.L."/>
            <person name="Hanada S."/>
            <person name="Tank M."/>
            <person name="Neufeld J.D."/>
        </authorList>
    </citation>
    <scope>NUCLEOTIDE SEQUENCE [LARGE SCALE GENOMIC DNA]</scope>
    <source>
        <strain evidence="11">L227-S17</strain>
    </source>
</reference>
<reference evidence="12" key="2">
    <citation type="journal article" date="2024" name="Nature">
        <title>Anoxygenic phototroph of the Chloroflexota uses a type I reaction centre.</title>
        <authorList>
            <person name="Tsuji J.M."/>
            <person name="Shaw N.A."/>
            <person name="Nagashima S."/>
            <person name="Venkiteswaran J.J."/>
            <person name="Schiff S.L."/>
            <person name="Watanabe T."/>
            <person name="Fukui M."/>
            <person name="Hanada S."/>
            <person name="Tank M."/>
            <person name="Neufeld J.D."/>
        </authorList>
    </citation>
    <scope>NUCLEOTIDE SEQUENCE</scope>
    <source>
        <strain evidence="12">L227-S17</strain>
    </source>
</reference>
<dbReference type="InterPro" id="IPR006312">
    <property type="entry name" value="TatA/E"/>
</dbReference>
<keyword evidence="2 9" id="KW-0813">Transport</keyword>
<evidence type="ECO:0000256" key="7">
    <source>
        <dbReference type="ARBA" id="ARBA00023010"/>
    </source>
</evidence>